<name>A0ABZ1W4V1_9ACTN</name>
<dbReference type="RefSeq" id="WP_329499505.1">
    <property type="nucleotide sequence ID" value="NZ_CP108460.1"/>
</dbReference>
<protein>
    <submittedName>
        <fullName evidence="2">Uncharacterized protein</fullName>
    </submittedName>
</protein>
<organism evidence="2 3">
    <name type="scientific">Kitasatospora herbaricolor</name>
    <dbReference type="NCBI Taxonomy" id="68217"/>
    <lineage>
        <taxon>Bacteria</taxon>
        <taxon>Bacillati</taxon>
        <taxon>Actinomycetota</taxon>
        <taxon>Actinomycetes</taxon>
        <taxon>Kitasatosporales</taxon>
        <taxon>Streptomycetaceae</taxon>
        <taxon>Kitasatospora</taxon>
    </lineage>
</organism>
<evidence type="ECO:0000313" key="3">
    <source>
        <dbReference type="Proteomes" id="UP001432014"/>
    </source>
</evidence>
<gene>
    <name evidence="2" type="ORF">OG469_10295</name>
</gene>
<proteinExistence type="predicted"/>
<keyword evidence="3" id="KW-1185">Reference proteome</keyword>
<reference evidence="2 3" key="1">
    <citation type="submission" date="2022-10" db="EMBL/GenBank/DDBJ databases">
        <title>The complete genomes of actinobacterial strains from the NBC collection.</title>
        <authorList>
            <person name="Joergensen T.S."/>
            <person name="Alvarez Arevalo M."/>
            <person name="Sterndorff E.B."/>
            <person name="Faurdal D."/>
            <person name="Vuksanovic O."/>
            <person name="Mourched A.-S."/>
            <person name="Charusanti P."/>
            <person name="Shaw S."/>
            <person name="Blin K."/>
            <person name="Weber T."/>
        </authorList>
    </citation>
    <scope>NUCLEOTIDE SEQUENCE [LARGE SCALE GENOMIC DNA]</scope>
    <source>
        <strain evidence="2 3">NBC_01247</strain>
    </source>
</reference>
<feature type="compositionally biased region" description="Low complexity" evidence="1">
    <location>
        <begin position="33"/>
        <end position="42"/>
    </location>
</feature>
<evidence type="ECO:0000256" key="1">
    <source>
        <dbReference type="SAM" id="MobiDB-lite"/>
    </source>
</evidence>
<dbReference type="Proteomes" id="UP001432014">
    <property type="component" value="Chromosome"/>
</dbReference>
<accession>A0ABZ1W4V1</accession>
<feature type="region of interest" description="Disordered" evidence="1">
    <location>
        <begin position="1"/>
        <end position="42"/>
    </location>
</feature>
<sequence length="42" mass="4704">MNSVVDSSRGRFDLEPFWPSRQPHLFDQTCPGSPSASRPSAR</sequence>
<evidence type="ECO:0000313" key="2">
    <source>
        <dbReference type="EMBL" id="WUS55877.1"/>
    </source>
</evidence>
<dbReference type="EMBL" id="CP108482">
    <property type="protein sequence ID" value="WUS55877.1"/>
    <property type="molecule type" value="Genomic_DNA"/>
</dbReference>